<dbReference type="PANTHER" id="PTHR14614">
    <property type="entry name" value="HEPATOCELLULAR CARCINOMA-ASSOCIATED ANTIGEN"/>
    <property type="match status" value="1"/>
</dbReference>
<accession>A0A8J2E9J9</accession>
<dbReference type="OrthoDB" id="1723750at2759"/>
<dbReference type="GO" id="GO:0032259">
    <property type="term" value="P:methylation"/>
    <property type="evidence" value="ECO:0007669"/>
    <property type="project" value="UniProtKB-KW"/>
</dbReference>
<keyword evidence="11" id="KW-1185">Reference proteome</keyword>
<evidence type="ECO:0000256" key="4">
    <source>
        <dbReference type="ARBA" id="ARBA00022490"/>
    </source>
</evidence>
<evidence type="ECO:0000256" key="2">
    <source>
        <dbReference type="ARBA" id="ARBA00004496"/>
    </source>
</evidence>
<comment type="caution">
    <text evidence="10">The sequence shown here is derived from an EMBL/GenBank/DDBJ whole genome shotgun (WGS) entry which is preliminary data.</text>
</comment>
<evidence type="ECO:0000256" key="1">
    <source>
        <dbReference type="ARBA" id="ARBA00004123"/>
    </source>
</evidence>
<dbReference type="InterPro" id="IPR019410">
    <property type="entry name" value="Methyltransf_16"/>
</dbReference>
<evidence type="ECO:0000313" key="11">
    <source>
        <dbReference type="Proteomes" id="UP000786811"/>
    </source>
</evidence>
<keyword evidence="6" id="KW-0808">Transferase</keyword>
<comment type="similarity">
    <text evidence="9">Belongs to the methyltransferase superfamily. METTL18 family.</text>
</comment>
<protein>
    <recommendedName>
        <fullName evidence="3">protein-histidine N-methyltransferase</fullName>
        <ecNumber evidence="3">2.1.1.85</ecNumber>
    </recommendedName>
</protein>
<dbReference type="PANTHER" id="PTHR14614:SF39">
    <property type="entry name" value="HISTIDINE PROTEIN METHYLTRANSFERASE 1 HOMOLOG"/>
    <property type="match status" value="1"/>
</dbReference>
<sequence length="272" mass="31250">MFKFNFSDDTNQTEDKLESKVSWFPATRIPVTEKTPPSDKDCLSLQITEDLNLKIINVDNLVVNLSNKYENIIQAESEHSDLLPAVYEGGLKIWECSFDLIKYLSSQNINFKNLKVLDLGCGAGIVGIFALMKGSCVHFQDYNSEVIQLVTIPNVLLNFQSTENINKRVEFYSGDWESFNDLLSKDNNEKYDLILTCETIYNTENQSKLYEIFTRHLKTTGVGYVAGKSYYFGVGGNMREFEQLIKQDNRLKAENVWKSDQGLQREILKLTW</sequence>
<dbReference type="Gene3D" id="3.40.50.150">
    <property type="entry name" value="Vaccinia Virus protein VP39"/>
    <property type="match status" value="1"/>
</dbReference>
<gene>
    <name evidence="10" type="ORF">HICCMSTLAB_LOCUS881</name>
</gene>
<evidence type="ECO:0000313" key="10">
    <source>
        <dbReference type="EMBL" id="CAG5074109.1"/>
    </source>
</evidence>
<keyword evidence="7" id="KW-0949">S-adenosyl-L-methionine</keyword>
<dbReference type="AlphaFoldDB" id="A0A8J2E9J9"/>
<evidence type="ECO:0000256" key="9">
    <source>
        <dbReference type="ARBA" id="ARBA00038126"/>
    </source>
</evidence>
<organism evidence="10 11">
    <name type="scientific">Cotesia congregata</name>
    <name type="common">Parasitoid wasp</name>
    <name type="synonym">Apanteles congregatus</name>
    <dbReference type="NCBI Taxonomy" id="51543"/>
    <lineage>
        <taxon>Eukaryota</taxon>
        <taxon>Metazoa</taxon>
        <taxon>Ecdysozoa</taxon>
        <taxon>Arthropoda</taxon>
        <taxon>Hexapoda</taxon>
        <taxon>Insecta</taxon>
        <taxon>Pterygota</taxon>
        <taxon>Neoptera</taxon>
        <taxon>Endopterygota</taxon>
        <taxon>Hymenoptera</taxon>
        <taxon>Apocrita</taxon>
        <taxon>Ichneumonoidea</taxon>
        <taxon>Braconidae</taxon>
        <taxon>Microgastrinae</taxon>
        <taxon>Cotesia</taxon>
    </lineage>
</organism>
<dbReference type="GO" id="GO:0005634">
    <property type="term" value="C:nucleus"/>
    <property type="evidence" value="ECO:0007669"/>
    <property type="project" value="UniProtKB-SubCell"/>
</dbReference>
<evidence type="ECO:0000256" key="5">
    <source>
        <dbReference type="ARBA" id="ARBA00022603"/>
    </source>
</evidence>
<dbReference type="GO" id="GO:0005737">
    <property type="term" value="C:cytoplasm"/>
    <property type="evidence" value="ECO:0007669"/>
    <property type="project" value="UniProtKB-SubCell"/>
</dbReference>
<name>A0A8J2E9J9_COTCN</name>
<evidence type="ECO:0000256" key="6">
    <source>
        <dbReference type="ARBA" id="ARBA00022679"/>
    </source>
</evidence>
<keyword evidence="4" id="KW-0963">Cytoplasm</keyword>
<reference evidence="10" key="1">
    <citation type="submission" date="2021-04" db="EMBL/GenBank/DDBJ databases">
        <authorList>
            <person name="Chebbi M.A.C M."/>
        </authorList>
    </citation>
    <scope>NUCLEOTIDE SEQUENCE</scope>
</reference>
<proteinExistence type="inferred from homology"/>
<dbReference type="GO" id="GO:0018064">
    <property type="term" value="F:protein-L-histidine N-tele-methyltransferase activity"/>
    <property type="evidence" value="ECO:0007669"/>
    <property type="project" value="UniProtKB-EC"/>
</dbReference>
<dbReference type="CDD" id="cd02440">
    <property type="entry name" value="AdoMet_MTases"/>
    <property type="match status" value="1"/>
</dbReference>
<dbReference type="InterPro" id="IPR029063">
    <property type="entry name" value="SAM-dependent_MTases_sf"/>
</dbReference>
<keyword evidence="8" id="KW-0539">Nucleus</keyword>
<comment type="subcellular location">
    <subcellularLocation>
        <location evidence="2">Cytoplasm</location>
    </subcellularLocation>
    <subcellularLocation>
        <location evidence="1">Nucleus</location>
    </subcellularLocation>
</comment>
<evidence type="ECO:0000256" key="8">
    <source>
        <dbReference type="ARBA" id="ARBA00023242"/>
    </source>
</evidence>
<dbReference type="SUPFAM" id="SSF53335">
    <property type="entry name" value="S-adenosyl-L-methionine-dependent methyltransferases"/>
    <property type="match status" value="1"/>
</dbReference>
<dbReference type="Proteomes" id="UP000786811">
    <property type="component" value="Unassembled WGS sequence"/>
</dbReference>
<evidence type="ECO:0000256" key="7">
    <source>
        <dbReference type="ARBA" id="ARBA00022691"/>
    </source>
</evidence>
<dbReference type="EC" id="2.1.1.85" evidence="3"/>
<keyword evidence="5 10" id="KW-0489">Methyltransferase</keyword>
<dbReference type="EMBL" id="CAJNRD030001114">
    <property type="protein sequence ID" value="CAG5074109.1"/>
    <property type="molecule type" value="Genomic_DNA"/>
</dbReference>
<dbReference type="Pfam" id="PF10294">
    <property type="entry name" value="Methyltransf_16"/>
    <property type="match status" value="1"/>
</dbReference>
<evidence type="ECO:0000256" key="3">
    <source>
        <dbReference type="ARBA" id="ARBA00012533"/>
    </source>
</evidence>